<dbReference type="RefSeq" id="WP_395117038.1">
    <property type="nucleotide sequence ID" value="NZ_CP170721.1"/>
</dbReference>
<feature type="region of interest" description="Disordered" evidence="1">
    <location>
        <begin position="236"/>
        <end position="259"/>
    </location>
</feature>
<dbReference type="AlphaFoldDB" id="A0AB74UPK0"/>
<dbReference type="EMBL" id="CP170721">
    <property type="protein sequence ID" value="XIA17177.1"/>
    <property type="molecule type" value="Genomic_DNA"/>
</dbReference>
<feature type="domain" description="DUF4097" evidence="3">
    <location>
        <begin position="40"/>
        <end position="244"/>
    </location>
</feature>
<keyword evidence="2" id="KW-0732">Signal</keyword>
<dbReference type="PROSITE" id="PS51257">
    <property type="entry name" value="PROKAR_LIPOPROTEIN"/>
    <property type="match status" value="1"/>
</dbReference>
<evidence type="ECO:0000259" key="3">
    <source>
        <dbReference type="Pfam" id="PF13349"/>
    </source>
</evidence>
<dbReference type="Gene3D" id="2.160.20.120">
    <property type="match status" value="1"/>
</dbReference>
<evidence type="ECO:0000256" key="2">
    <source>
        <dbReference type="SAM" id="SignalP"/>
    </source>
</evidence>
<feature type="chain" id="PRO_5044498220" evidence="2">
    <location>
        <begin position="19"/>
        <end position="259"/>
    </location>
</feature>
<evidence type="ECO:0000313" key="4">
    <source>
        <dbReference type="EMBL" id="XIA17177.1"/>
    </source>
</evidence>
<feature type="signal peptide" evidence="2">
    <location>
        <begin position="1"/>
        <end position="18"/>
    </location>
</feature>
<protein>
    <submittedName>
        <fullName evidence="4">DUF4097 family beta strand repeat-containing protein</fullName>
    </submittedName>
</protein>
<accession>A0AB74UPK0</accession>
<dbReference type="Pfam" id="PF13349">
    <property type="entry name" value="DUF4097"/>
    <property type="match status" value="1"/>
</dbReference>
<reference evidence="4" key="1">
    <citation type="submission" date="2024-10" db="EMBL/GenBank/DDBJ databases">
        <authorList>
            <person name="Lesea H.P."/>
            <person name="Kuehl J.V."/>
            <person name="Chandonia J.-M."/>
        </authorList>
    </citation>
    <scope>NUCLEOTIDE SEQUENCE</scope>
    <source>
        <strain evidence="4">FW102-FHT14D07</strain>
    </source>
</reference>
<dbReference type="InterPro" id="IPR025164">
    <property type="entry name" value="Toastrack_DUF4097"/>
</dbReference>
<proteinExistence type="predicted"/>
<sequence length="259" mass="26372">MRRLFIAAMLCAPFAAFAAGSCEFEAPRNLQLDLAGVRSVQIDVNSHDLHLIGGADTRGLTLVGRACASKKAALDKLTVTQRRDGDQLLIDIGGDHQGFNFNLFGGNVSMSLDVTVNLPANVPVTVRVGSGDADVRGVQELRSTVGSGDLHVRQIAGKFATSVGSGDVDASDVGSLQLGSVGSGDFKIDGVKGDASIGSIGSGDVTLRNVGGSVHADTLGSGDLTVHDVGGDLTLGAKGSGDVDHSGIKGKVSVPHDDD</sequence>
<gene>
    <name evidence="4" type="ORF">ACFYG5_11420</name>
</gene>
<organism evidence="4">
    <name type="scientific">Rhodanobacter sp. FW102-FHT14D07</name>
    <dbReference type="NCBI Taxonomy" id="3351462"/>
    <lineage>
        <taxon>Bacteria</taxon>
        <taxon>Pseudomonadati</taxon>
        <taxon>Pseudomonadota</taxon>
        <taxon>Gammaproteobacteria</taxon>
        <taxon>Lysobacterales</taxon>
        <taxon>Rhodanobacteraceae</taxon>
        <taxon>Rhodanobacter</taxon>
    </lineage>
</organism>
<evidence type="ECO:0000256" key="1">
    <source>
        <dbReference type="SAM" id="MobiDB-lite"/>
    </source>
</evidence>
<name>A0AB74UPK0_9GAMM</name>